<dbReference type="PANTHER" id="PTHR42754:SF1">
    <property type="entry name" value="LIPOPROTEIN"/>
    <property type="match status" value="1"/>
</dbReference>
<dbReference type="InterPro" id="IPR026444">
    <property type="entry name" value="Secre_tail"/>
</dbReference>
<evidence type="ECO:0000313" key="5">
    <source>
        <dbReference type="Proteomes" id="UP000199203"/>
    </source>
</evidence>
<dbReference type="Proteomes" id="UP000199203">
    <property type="component" value="Unassembled WGS sequence"/>
</dbReference>
<keyword evidence="1" id="KW-0732">Signal</keyword>
<name>A0A1G7VU96_9FLAO</name>
<evidence type="ECO:0000259" key="3">
    <source>
        <dbReference type="Pfam" id="PF18962"/>
    </source>
</evidence>
<dbReference type="InterPro" id="IPR011047">
    <property type="entry name" value="Quinoprotein_ADH-like_sf"/>
</dbReference>
<dbReference type="RefSeq" id="WP_089875122.1">
    <property type="nucleotide sequence ID" value="NZ_FNBH01000006.1"/>
</dbReference>
<dbReference type="STRING" id="454006.SAMN05421825_3711"/>
<dbReference type="SUPFAM" id="SSF50998">
    <property type="entry name" value="Quinoprotein alcohol dehydrogenase-like"/>
    <property type="match status" value="1"/>
</dbReference>
<dbReference type="InterPro" id="IPR015943">
    <property type="entry name" value="WD40/YVTN_repeat-like_dom_sf"/>
</dbReference>
<sequence length="552" mass="61613">MKRLSIGVGILVLCHVHAQKVSWQRDIPSSTQDFLTTMTSTIDRQILLSGSSIQSRKTEDGGQKQNSGYDYHIVKLDQQGSKLWERYFGGSRHDYLASSIATEEGGFALVGTSFSNISGDKNENNFGGSDLWLLRLNENGEELWQKTLGTKSNDEASAIVQSTDQGFFVAGNINNHKKLFGSKDVFVSKLEKDGKLKQTIILGGKALDEVTDMIPTPDGGVVLLVYSTSGKAVNINNTDRTHSQNNAPNTSSENINPEITSTVKTFIGKSEDGFGNGDYWIVKLDKNANIEWQKTYGGTGDDRPKAIANTQNGYIIAGESRSSSSGNKKGDIKEGTDLWVINLDKSGNDIWQKNYSFGNRDVAMSLDVIRKTNKDNYSEDKGFLLGGYTQAEEKMEKDDEKFWMLYIDTNGKEGWRKYVEGKEKKNEERLVSAKLQSDASYLLAGTSAEELGKENWKIVKLRDEQLDDLMENKDIRIYPNPVRDHAYVEIGLDYQSADIYVYDMAGKVIQQLQTKNKVTKVDTSKLPQGVYVIKANIPTQKDKKLTTKIVKE</sequence>
<gene>
    <name evidence="4" type="ORF">SAMN05421825_3711</name>
</gene>
<dbReference type="AlphaFoldDB" id="A0A1G7VU96"/>
<dbReference type="EMBL" id="FNBH01000006">
    <property type="protein sequence ID" value="SDG63395.1"/>
    <property type="molecule type" value="Genomic_DNA"/>
</dbReference>
<organism evidence="4 5">
    <name type="scientific">Epilithonimonas hungarica</name>
    <dbReference type="NCBI Taxonomy" id="454006"/>
    <lineage>
        <taxon>Bacteria</taxon>
        <taxon>Pseudomonadati</taxon>
        <taxon>Bacteroidota</taxon>
        <taxon>Flavobacteriia</taxon>
        <taxon>Flavobacteriales</taxon>
        <taxon>Weeksellaceae</taxon>
        <taxon>Chryseobacterium group</taxon>
        <taxon>Epilithonimonas</taxon>
    </lineage>
</organism>
<dbReference type="NCBIfam" id="TIGR04183">
    <property type="entry name" value="Por_Secre_tail"/>
    <property type="match status" value="1"/>
</dbReference>
<evidence type="ECO:0000313" key="4">
    <source>
        <dbReference type="EMBL" id="SDG63395.1"/>
    </source>
</evidence>
<dbReference type="Gene3D" id="2.130.10.10">
    <property type="entry name" value="YVTN repeat-like/Quinoprotein amine dehydrogenase"/>
    <property type="match status" value="1"/>
</dbReference>
<keyword evidence="5" id="KW-1185">Reference proteome</keyword>
<accession>A0A1G7VU96</accession>
<dbReference type="OrthoDB" id="9811934at2"/>
<evidence type="ECO:0000256" key="2">
    <source>
        <dbReference type="SAM" id="MobiDB-lite"/>
    </source>
</evidence>
<proteinExistence type="predicted"/>
<evidence type="ECO:0000256" key="1">
    <source>
        <dbReference type="ARBA" id="ARBA00022729"/>
    </source>
</evidence>
<feature type="region of interest" description="Disordered" evidence="2">
    <location>
        <begin position="235"/>
        <end position="256"/>
    </location>
</feature>
<dbReference type="PANTHER" id="PTHR42754">
    <property type="entry name" value="ENDOGLUCANASE"/>
    <property type="match status" value="1"/>
</dbReference>
<dbReference type="Pfam" id="PF18962">
    <property type="entry name" value="Por_Secre_tail"/>
    <property type="match status" value="1"/>
</dbReference>
<protein>
    <submittedName>
        <fullName evidence="4">Por secretion system C-terminal sorting domain-containing protein</fullName>
    </submittedName>
</protein>
<reference evidence="5" key="1">
    <citation type="submission" date="2016-10" db="EMBL/GenBank/DDBJ databases">
        <authorList>
            <person name="Varghese N."/>
            <person name="Submissions S."/>
        </authorList>
    </citation>
    <scope>NUCLEOTIDE SEQUENCE [LARGE SCALE GENOMIC DNA]</scope>
    <source>
        <strain evidence="5">DSM 19684</strain>
    </source>
</reference>
<feature type="domain" description="Secretion system C-terminal sorting" evidence="3">
    <location>
        <begin position="477"/>
        <end position="545"/>
    </location>
</feature>